<protein>
    <submittedName>
        <fullName evidence="3">Uncharacterized protein</fullName>
    </submittedName>
</protein>
<reference evidence="3" key="1">
    <citation type="journal article" date="2023" name="Mol. Phylogenet. Evol.">
        <title>Genome-scale phylogeny and comparative genomics of the fungal order Sordariales.</title>
        <authorList>
            <person name="Hensen N."/>
            <person name="Bonometti L."/>
            <person name="Westerberg I."/>
            <person name="Brannstrom I.O."/>
            <person name="Guillou S."/>
            <person name="Cros-Aarteil S."/>
            <person name="Calhoun S."/>
            <person name="Haridas S."/>
            <person name="Kuo A."/>
            <person name="Mondo S."/>
            <person name="Pangilinan J."/>
            <person name="Riley R."/>
            <person name="LaButti K."/>
            <person name="Andreopoulos B."/>
            <person name="Lipzen A."/>
            <person name="Chen C."/>
            <person name="Yan M."/>
            <person name="Daum C."/>
            <person name="Ng V."/>
            <person name="Clum A."/>
            <person name="Steindorff A."/>
            <person name="Ohm R.A."/>
            <person name="Martin F."/>
            <person name="Silar P."/>
            <person name="Natvig D.O."/>
            <person name="Lalanne C."/>
            <person name="Gautier V."/>
            <person name="Ament-Velasquez S.L."/>
            <person name="Kruys A."/>
            <person name="Hutchinson M.I."/>
            <person name="Powell A.J."/>
            <person name="Barry K."/>
            <person name="Miller A.N."/>
            <person name="Grigoriev I.V."/>
            <person name="Debuchy R."/>
            <person name="Gladieux P."/>
            <person name="Hiltunen Thoren M."/>
            <person name="Johannesson H."/>
        </authorList>
    </citation>
    <scope>NUCLEOTIDE SEQUENCE</scope>
    <source>
        <strain evidence="3">CBS 532.94</strain>
    </source>
</reference>
<reference evidence="3" key="2">
    <citation type="submission" date="2023-05" db="EMBL/GenBank/DDBJ databases">
        <authorList>
            <consortium name="Lawrence Berkeley National Laboratory"/>
            <person name="Steindorff A."/>
            <person name="Hensen N."/>
            <person name="Bonometti L."/>
            <person name="Westerberg I."/>
            <person name="Brannstrom I.O."/>
            <person name="Guillou S."/>
            <person name="Cros-Aarteil S."/>
            <person name="Calhoun S."/>
            <person name="Haridas S."/>
            <person name="Kuo A."/>
            <person name="Mondo S."/>
            <person name="Pangilinan J."/>
            <person name="Riley R."/>
            <person name="Labutti K."/>
            <person name="Andreopoulos B."/>
            <person name="Lipzen A."/>
            <person name="Chen C."/>
            <person name="Yanf M."/>
            <person name="Daum C."/>
            <person name="Ng V."/>
            <person name="Clum A."/>
            <person name="Ohm R."/>
            <person name="Martin F."/>
            <person name="Silar P."/>
            <person name="Natvig D."/>
            <person name="Lalanne C."/>
            <person name="Gautier V."/>
            <person name="Ament-Velasquez S.L."/>
            <person name="Kruys A."/>
            <person name="Hutchinson M.I."/>
            <person name="Powell A.J."/>
            <person name="Barry K."/>
            <person name="Miller A.N."/>
            <person name="Grigoriev I.V."/>
            <person name="Debuchy R."/>
            <person name="Gladieux P."/>
            <person name="Thoren M.H."/>
            <person name="Johannesson H."/>
        </authorList>
    </citation>
    <scope>NUCLEOTIDE SEQUENCE</scope>
    <source>
        <strain evidence="3">CBS 532.94</strain>
    </source>
</reference>
<evidence type="ECO:0000313" key="3">
    <source>
        <dbReference type="EMBL" id="KAK4233237.1"/>
    </source>
</evidence>
<dbReference type="EMBL" id="MU860617">
    <property type="protein sequence ID" value="KAK4233237.1"/>
    <property type="molecule type" value="Genomic_DNA"/>
</dbReference>
<sequence>MEKQNHLIGLSPYFPPERAPSGWQSRRLALVPMAAAGPTRMSHGRSGFLQSAPNRELSAGNVPTQDFPPSTLDRDLRALQVGLQGVTDSIRQLEKTAGTVSEHFTVGINRLVDIQQPDTETSKRVEKILEALKANSEHVHCLELESLVRERELDKERLERMETELHAANLQVQLLAEELSQAQLKMAAQFGQMDEVKEAVDPDKAIKAAFLGLREAILDVASSSALHLGQLPDTPVPVDSLFHPRIWNRASVSQRRRRVMATVFHLLFRRILRPGLRIFALQAFLKSDEHSISASEAHLRALEKELEARGVDSTTRHAWIAATIDVTAPLRDVPEHVEGITQQIFEALQPIIRFAFSRNADKVKARISAICEEAVRLKLAMRATSGGYKVEVPSRDAKKWGGPWCDQGQRTSGDVACIPFGALTKLKEGKDEEKKKFILEKAWVISRGGGGKLKRKASTPTVEEKRPEKRVSSNQLVSAAQLARIKALMSEE</sequence>
<keyword evidence="4" id="KW-1185">Reference proteome</keyword>
<dbReference type="Proteomes" id="UP001303760">
    <property type="component" value="Unassembled WGS sequence"/>
</dbReference>
<dbReference type="AlphaFoldDB" id="A0AAN7H6P6"/>
<organism evidence="3 4">
    <name type="scientific">Achaetomium macrosporum</name>
    <dbReference type="NCBI Taxonomy" id="79813"/>
    <lineage>
        <taxon>Eukaryota</taxon>
        <taxon>Fungi</taxon>
        <taxon>Dikarya</taxon>
        <taxon>Ascomycota</taxon>
        <taxon>Pezizomycotina</taxon>
        <taxon>Sordariomycetes</taxon>
        <taxon>Sordariomycetidae</taxon>
        <taxon>Sordariales</taxon>
        <taxon>Chaetomiaceae</taxon>
        <taxon>Achaetomium</taxon>
    </lineage>
</organism>
<proteinExistence type="predicted"/>
<accession>A0AAN7H6P6</accession>
<evidence type="ECO:0000256" key="2">
    <source>
        <dbReference type="SAM" id="MobiDB-lite"/>
    </source>
</evidence>
<evidence type="ECO:0000313" key="4">
    <source>
        <dbReference type="Proteomes" id="UP001303760"/>
    </source>
</evidence>
<gene>
    <name evidence="3" type="ORF">C8A03DRAFT_48153</name>
</gene>
<evidence type="ECO:0000256" key="1">
    <source>
        <dbReference type="SAM" id="Coils"/>
    </source>
</evidence>
<keyword evidence="1" id="KW-0175">Coiled coil</keyword>
<feature type="region of interest" description="Disordered" evidence="2">
    <location>
        <begin position="449"/>
        <end position="473"/>
    </location>
</feature>
<comment type="caution">
    <text evidence="3">The sequence shown here is derived from an EMBL/GenBank/DDBJ whole genome shotgun (WGS) entry which is preliminary data.</text>
</comment>
<name>A0AAN7H6P6_9PEZI</name>
<feature type="coiled-coil region" evidence="1">
    <location>
        <begin position="144"/>
        <end position="185"/>
    </location>
</feature>
<feature type="compositionally biased region" description="Basic and acidic residues" evidence="2">
    <location>
        <begin position="462"/>
        <end position="471"/>
    </location>
</feature>